<dbReference type="AlphaFoldDB" id="A0AAV5IEF5"/>
<dbReference type="GO" id="GO:0008270">
    <property type="term" value="F:zinc ion binding"/>
    <property type="evidence" value="ECO:0007669"/>
    <property type="project" value="InterPro"/>
</dbReference>
<organism evidence="5 6">
    <name type="scientific">Rubroshorea leprosula</name>
    <dbReference type="NCBI Taxonomy" id="152421"/>
    <lineage>
        <taxon>Eukaryota</taxon>
        <taxon>Viridiplantae</taxon>
        <taxon>Streptophyta</taxon>
        <taxon>Embryophyta</taxon>
        <taxon>Tracheophyta</taxon>
        <taxon>Spermatophyta</taxon>
        <taxon>Magnoliopsida</taxon>
        <taxon>eudicotyledons</taxon>
        <taxon>Gunneridae</taxon>
        <taxon>Pentapetalae</taxon>
        <taxon>rosids</taxon>
        <taxon>malvids</taxon>
        <taxon>Malvales</taxon>
        <taxon>Dipterocarpaceae</taxon>
        <taxon>Rubroshorea</taxon>
    </lineage>
</organism>
<dbReference type="PANTHER" id="PTHR47926">
    <property type="entry name" value="PENTATRICOPEPTIDE REPEAT-CONTAINING PROTEIN"/>
    <property type="match status" value="1"/>
</dbReference>
<dbReference type="Pfam" id="PF01535">
    <property type="entry name" value="PPR"/>
    <property type="match status" value="5"/>
</dbReference>
<dbReference type="InterPro" id="IPR046848">
    <property type="entry name" value="E_motif"/>
</dbReference>
<dbReference type="PANTHER" id="PTHR47926:SF520">
    <property type="entry name" value="DYW DOMAIN-CONTAINING PROTEIN"/>
    <property type="match status" value="1"/>
</dbReference>
<dbReference type="PROSITE" id="PS51375">
    <property type="entry name" value="PPR"/>
    <property type="match status" value="6"/>
</dbReference>
<evidence type="ECO:0000256" key="1">
    <source>
        <dbReference type="ARBA" id="ARBA00006643"/>
    </source>
</evidence>
<feature type="repeat" description="PPR" evidence="3">
    <location>
        <begin position="523"/>
        <end position="557"/>
    </location>
</feature>
<evidence type="ECO:0000256" key="3">
    <source>
        <dbReference type="PROSITE-ProRule" id="PRU00708"/>
    </source>
</evidence>
<feature type="repeat" description="PPR" evidence="3">
    <location>
        <begin position="321"/>
        <end position="355"/>
    </location>
</feature>
<name>A0AAV5IEF5_9ROSI</name>
<dbReference type="GO" id="GO:0003723">
    <property type="term" value="F:RNA binding"/>
    <property type="evidence" value="ECO:0007669"/>
    <property type="project" value="InterPro"/>
</dbReference>
<dbReference type="GO" id="GO:0009451">
    <property type="term" value="P:RNA modification"/>
    <property type="evidence" value="ECO:0007669"/>
    <property type="project" value="InterPro"/>
</dbReference>
<dbReference type="FunFam" id="1.25.40.10:FF:000366">
    <property type="entry name" value="Pentatricopeptide (PPR) repeat-containing protein"/>
    <property type="match status" value="1"/>
</dbReference>
<keyword evidence="2" id="KW-0677">Repeat</keyword>
<dbReference type="InterPro" id="IPR046960">
    <property type="entry name" value="PPR_At4g14850-like_plant"/>
</dbReference>
<dbReference type="NCBIfam" id="TIGR00756">
    <property type="entry name" value="PPR"/>
    <property type="match status" value="6"/>
</dbReference>
<proteinExistence type="inferred from homology"/>
<evidence type="ECO:0000259" key="4">
    <source>
        <dbReference type="Pfam" id="PF14432"/>
    </source>
</evidence>
<protein>
    <recommendedName>
        <fullName evidence="4">DYW domain-containing protein</fullName>
    </recommendedName>
</protein>
<dbReference type="Proteomes" id="UP001054252">
    <property type="component" value="Unassembled WGS sequence"/>
</dbReference>
<dbReference type="FunFam" id="1.25.40.10:FF:000201">
    <property type="entry name" value="Pentatricopeptide repeat-containing protein mitochondrial"/>
    <property type="match status" value="1"/>
</dbReference>
<dbReference type="Pfam" id="PF14432">
    <property type="entry name" value="DYW_deaminase"/>
    <property type="match status" value="1"/>
</dbReference>
<dbReference type="Pfam" id="PF20431">
    <property type="entry name" value="E_motif"/>
    <property type="match status" value="1"/>
</dbReference>
<sequence>MIRLFRPRTLHSYSNFVTHHKITTWICSTQCWFSAQAAILTPTSMEFPSAEFDSHAYGALLRRCIQNDDPITAMGLHCEIIKRGNCLDLFATNILMDMYVKAGLLSDASKLFDEMPERNTVSFVTVSQGYVQSQQFVEAVGILSRLHREGHELNEFVFTSILKVLVSMGWAEFGWTIHGCIYKLGLDSNAFVGTALIDAYSVCGSTDSAREIFDGIACKDMVTWTGMVACYSENNCFEEAMELFSRMRMAGFEPNNFTFSGVLKACLGLEAFDVAKGVHGCALKTNYEQDIYVGVGLLELYTEYGDIGDVKKIFEEMPKKDVIAWSFMISRFAQNDQSEEALKLFSKMRQAFVAPNQFTFASALQACATTGDVELGKQIHGLVLKVGLDSDIFVSNALMGVYAKCGRIKDAAKLFEDYQHKNEVTWNTMIVGYIHFGDIEKALNLFFKMLENCIEATEVTYSSVLHAAAGLATLELGIQIHSLTVKNSYEENTVVGNALIDMYAKCGRIKDARLVFDMMNERDGVSWNAMISGYSMHGLGVEALKIFQMMQERGCKPTTVTFVGVLSACGNSGLLDQGQAYFQSMVQDYGIEPCLEHYCCMVWLLGRLGHLDKAVKLIEDIPCKPSVMLWRALLGACVIHKNVELGRISAQRILEMEPQDESTHVLLSNIYATERSWKDVRSIRKSMKSKGVKKEPGLSWIENQGTVHSFAVGDGSHPEMRVIKGILECLRIRTRKSGYVPNYSPVLIDIEDDEKERHLWVHSERLALGFGLFRTPPGSDIRIIKNLRICVDCHATMKLISKILQRDIVIRDMNRFHHFQDGICSCGDYW</sequence>
<dbReference type="InterPro" id="IPR011990">
    <property type="entry name" value="TPR-like_helical_dom_sf"/>
</dbReference>
<gene>
    <name evidence="5" type="ORF">SLEP1_g9497</name>
</gene>
<dbReference type="Gene3D" id="1.25.40.10">
    <property type="entry name" value="Tetratricopeptide repeat domain"/>
    <property type="match status" value="6"/>
</dbReference>
<feature type="domain" description="DYW" evidence="4">
    <location>
        <begin position="738"/>
        <end position="830"/>
    </location>
</feature>
<dbReference type="SUPFAM" id="SSF48452">
    <property type="entry name" value="TPR-like"/>
    <property type="match status" value="1"/>
</dbReference>
<dbReference type="Pfam" id="PF13041">
    <property type="entry name" value="PPR_2"/>
    <property type="match status" value="4"/>
</dbReference>
<comment type="similarity">
    <text evidence="1">Belongs to the PPR family. PCMP-H subfamily.</text>
</comment>
<evidence type="ECO:0000313" key="6">
    <source>
        <dbReference type="Proteomes" id="UP001054252"/>
    </source>
</evidence>
<dbReference type="FunFam" id="1.25.40.10:FF:000196">
    <property type="entry name" value="Pentatricopeptide repeat-containing protein At4g14850"/>
    <property type="match status" value="1"/>
</dbReference>
<dbReference type="FunFam" id="1.25.40.10:FF:000397">
    <property type="entry name" value="Pentatricopeptide repeat-containing protein At2g40720"/>
    <property type="match status" value="1"/>
</dbReference>
<feature type="repeat" description="PPR" evidence="3">
    <location>
        <begin position="220"/>
        <end position="254"/>
    </location>
</feature>
<dbReference type="FunFam" id="1.25.40.10:FF:000031">
    <property type="entry name" value="Pentatricopeptide repeat-containing protein mitochondrial"/>
    <property type="match status" value="1"/>
</dbReference>
<evidence type="ECO:0000256" key="2">
    <source>
        <dbReference type="ARBA" id="ARBA00022737"/>
    </source>
</evidence>
<feature type="repeat" description="PPR" evidence="3">
    <location>
        <begin position="422"/>
        <end position="456"/>
    </location>
</feature>
<dbReference type="FunFam" id="1.25.40.10:FF:000471">
    <property type="entry name" value="Putative pentatricopeptide repeat-containing protein, mitochondrial"/>
    <property type="match status" value="1"/>
</dbReference>
<evidence type="ECO:0000313" key="5">
    <source>
        <dbReference type="EMBL" id="GKU96242.1"/>
    </source>
</evidence>
<keyword evidence="6" id="KW-1185">Reference proteome</keyword>
<dbReference type="EMBL" id="BPVZ01000010">
    <property type="protein sequence ID" value="GKU96242.1"/>
    <property type="molecule type" value="Genomic_DNA"/>
</dbReference>
<feature type="repeat" description="PPR" evidence="3">
    <location>
        <begin position="492"/>
        <end position="522"/>
    </location>
</feature>
<dbReference type="InterPro" id="IPR002885">
    <property type="entry name" value="PPR_rpt"/>
</dbReference>
<reference evidence="5 6" key="1">
    <citation type="journal article" date="2021" name="Commun. Biol.">
        <title>The genome of Shorea leprosula (Dipterocarpaceae) highlights the ecological relevance of drought in aseasonal tropical rainforests.</title>
        <authorList>
            <person name="Ng K.K.S."/>
            <person name="Kobayashi M.J."/>
            <person name="Fawcett J.A."/>
            <person name="Hatakeyama M."/>
            <person name="Paape T."/>
            <person name="Ng C.H."/>
            <person name="Ang C.C."/>
            <person name="Tnah L.H."/>
            <person name="Lee C.T."/>
            <person name="Nishiyama T."/>
            <person name="Sese J."/>
            <person name="O'Brien M.J."/>
            <person name="Copetti D."/>
            <person name="Mohd Noor M.I."/>
            <person name="Ong R.C."/>
            <person name="Putra M."/>
            <person name="Sireger I.Z."/>
            <person name="Indrioko S."/>
            <person name="Kosugi Y."/>
            <person name="Izuno A."/>
            <person name="Isagi Y."/>
            <person name="Lee S.L."/>
            <person name="Shimizu K.K."/>
        </authorList>
    </citation>
    <scope>NUCLEOTIDE SEQUENCE [LARGE SCALE GENOMIC DNA]</scope>
    <source>
        <strain evidence="5">214</strain>
    </source>
</reference>
<dbReference type="InterPro" id="IPR032867">
    <property type="entry name" value="DYW_dom"/>
</dbReference>
<comment type="caution">
    <text evidence="5">The sequence shown here is derived from an EMBL/GenBank/DDBJ whole genome shotgun (WGS) entry which is preliminary data.</text>
</comment>
<feature type="repeat" description="PPR" evidence="3">
    <location>
        <begin position="88"/>
        <end position="122"/>
    </location>
</feature>
<accession>A0AAV5IEF5</accession>